<evidence type="ECO:0000256" key="5">
    <source>
        <dbReference type="ARBA" id="ARBA00022490"/>
    </source>
</evidence>
<dbReference type="CDD" id="cd04009">
    <property type="entry name" value="C2B_Munc13-like"/>
    <property type="match status" value="1"/>
</dbReference>
<dbReference type="CDD" id="cd00030">
    <property type="entry name" value="C2"/>
    <property type="match status" value="1"/>
</dbReference>
<dbReference type="Pfam" id="PF00168">
    <property type="entry name" value="C2"/>
    <property type="match status" value="2"/>
</dbReference>
<organism evidence="7 8">
    <name type="scientific">Aedes aegypti</name>
    <name type="common">Yellowfever mosquito</name>
    <name type="synonym">Culex aegypti</name>
    <dbReference type="NCBI Taxonomy" id="7159"/>
    <lineage>
        <taxon>Eukaryota</taxon>
        <taxon>Metazoa</taxon>
        <taxon>Ecdysozoa</taxon>
        <taxon>Arthropoda</taxon>
        <taxon>Hexapoda</taxon>
        <taxon>Insecta</taxon>
        <taxon>Pterygota</taxon>
        <taxon>Neoptera</taxon>
        <taxon>Endopterygota</taxon>
        <taxon>Diptera</taxon>
        <taxon>Nematocera</taxon>
        <taxon>Culicoidea</taxon>
        <taxon>Culicidae</taxon>
        <taxon>Culicinae</taxon>
        <taxon>Aedini</taxon>
        <taxon>Aedes</taxon>
        <taxon>Stegomyia</taxon>
    </lineage>
</organism>
<evidence type="ECO:0000256" key="4">
    <source>
        <dbReference type="ARBA" id="ARBA00022483"/>
    </source>
</evidence>
<dbReference type="PROSITE" id="PS51259">
    <property type="entry name" value="MHD2"/>
    <property type="match status" value="1"/>
</dbReference>
<dbReference type="InParanoid" id="A0A6I8T9Y7"/>
<dbReference type="SMART" id="SM00239">
    <property type="entry name" value="C2"/>
    <property type="match status" value="2"/>
</dbReference>
<evidence type="ECO:0000313" key="8">
    <source>
        <dbReference type="Proteomes" id="UP000008820"/>
    </source>
</evidence>
<comment type="similarity">
    <text evidence="3">Belongs to the unc-13 family.</text>
</comment>
<evidence type="ECO:0000313" key="7">
    <source>
        <dbReference type="EnsemblMetazoa" id="AAEL004690-PB"/>
    </source>
</evidence>
<dbReference type="OrthoDB" id="67700at2759"/>
<proteinExistence type="inferred from homology"/>
<dbReference type="Gene3D" id="1.10.357.50">
    <property type="match status" value="1"/>
</dbReference>
<gene>
    <name evidence="7" type="primary">5565258</name>
</gene>
<dbReference type="Proteomes" id="UP000008820">
    <property type="component" value="Chromosome 1"/>
</dbReference>
<reference evidence="7 8" key="1">
    <citation type="submission" date="2017-06" db="EMBL/GenBank/DDBJ databases">
        <title>Aedes aegypti genome working group (AGWG) sequencing and assembly.</title>
        <authorList>
            <consortium name="Aedes aegypti Genome Working Group (AGWG)"/>
            <person name="Matthews B.J."/>
        </authorList>
    </citation>
    <scope>NUCLEOTIDE SEQUENCE [LARGE SCALE GENOMIC DNA]</scope>
    <source>
        <strain evidence="7 8">LVP_AGWG</strain>
    </source>
</reference>
<dbReference type="InterPro" id="IPR014772">
    <property type="entry name" value="Munc13_dom-2"/>
</dbReference>
<dbReference type="InterPro" id="IPR052095">
    <property type="entry name" value="UNC-13_domain"/>
</dbReference>
<evidence type="ECO:0000256" key="3">
    <source>
        <dbReference type="ARBA" id="ARBA00005823"/>
    </source>
</evidence>
<dbReference type="InterPro" id="IPR000008">
    <property type="entry name" value="C2_dom"/>
</dbReference>
<dbReference type="PANTHER" id="PTHR45999">
    <property type="entry name" value="UNC-13-4A, ISOFORM B"/>
    <property type="match status" value="1"/>
</dbReference>
<dbReference type="PROSITE" id="PS50004">
    <property type="entry name" value="C2"/>
    <property type="match status" value="2"/>
</dbReference>
<evidence type="ECO:0000256" key="6">
    <source>
        <dbReference type="ARBA" id="ARBA00022753"/>
    </source>
</evidence>
<comment type="subcellular location">
    <subcellularLocation>
        <location evidence="1">Cytoplasm</location>
    </subcellularLocation>
    <subcellularLocation>
        <location evidence="2">Late endosome</location>
    </subcellularLocation>
</comment>
<dbReference type="InterPro" id="IPR014770">
    <property type="entry name" value="Munc13_1"/>
</dbReference>
<evidence type="ECO:0000256" key="1">
    <source>
        <dbReference type="ARBA" id="ARBA00004496"/>
    </source>
</evidence>
<keyword evidence="8" id="KW-1185">Reference proteome</keyword>
<keyword evidence="4" id="KW-0268">Exocytosis</keyword>
<name>A0A6I8T9Y7_AEDAE</name>
<dbReference type="GO" id="GO:0099503">
    <property type="term" value="C:secretory vesicle"/>
    <property type="evidence" value="ECO:0007669"/>
    <property type="project" value="TreeGrafter"/>
</dbReference>
<dbReference type="PROSITE" id="PS51258">
    <property type="entry name" value="MHD1"/>
    <property type="match status" value="1"/>
</dbReference>
<dbReference type="GO" id="GO:0006887">
    <property type="term" value="P:exocytosis"/>
    <property type="evidence" value="ECO:0007669"/>
    <property type="project" value="UniProtKB-KW"/>
</dbReference>
<keyword evidence="6" id="KW-0967">Endosome</keyword>
<keyword evidence="5" id="KW-0963">Cytoplasm</keyword>
<dbReference type="Gene3D" id="2.60.40.150">
    <property type="entry name" value="C2 domain"/>
    <property type="match status" value="2"/>
</dbReference>
<dbReference type="PANTHER" id="PTHR45999:SF2">
    <property type="entry name" value="PROTEIN UNC-13 HOMOLOG 4B"/>
    <property type="match status" value="1"/>
</dbReference>
<evidence type="ECO:0000256" key="2">
    <source>
        <dbReference type="ARBA" id="ARBA00004603"/>
    </source>
</evidence>
<dbReference type="SUPFAM" id="SSF49562">
    <property type="entry name" value="C2 domain (Calcium/lipid-binding domain, CaLB)"/>
    <property type="match status" value="2"/>
</dbReference>
<dbReference type="GO" id="GO:0005770">
    <property type="term" value="C:late endosome"/>
    <property type="evidence" value="ECO:0007669"/>
    <property type="project" value="UniProtKB-SubCell"/>
</dbReference>
<reference evidence="7" key="2">
    <citation type="submission" date="2020-05" db="UniProtKB">
        <authorList>
            <consortium name="EnsemblMetazoa"/>
        </authorList>
    </citation>
    <scope>IDENTIFICATION</scope>
    <source>
        <strain evidence="7">LVP_AGWG</strain>
    </source>
</reference>
<dbReference type="EnsemblMetazoa" id="AAEL004690-RB">
    <property type="protein sequence ID" value="AAEL004690-PB"/>
    <property type="gene ID" value="AAEL004690"/>
</dbReference>
<protein>
    <submittedName>
        <fullName evidence="7">Uncharacterized protein</fullName>
    </submittedName>
</protein>
<dbReference type="InterPro" id="IPR035892">
    <property type="entry name" value="C2_domain_sf"/>
</dbReference>
<dbReference type="AlphaFoldDB" id="A0A6I8T9Y7"/>
<sequence length="1144" mass="131016">MMRLSMSHTKNFIDNKIEAIQARWSSSKPDGRNSRTLERETFFEKFGTLFKQRSTHFLLQSKIDVSLQDETGGTQELIANSTKPQINPSAAVTSEGTLNVSPGNSSIDALYDEDALDDLYEKVLLEIINGNFNVQEVTEKTLFAYAQEVFKLNDKTHEEILKRARYKPMSEAYLRVELVEAKLNERPSVQGALNPFVIMYLQTDLTSKEKSTICKTTNHPVWKQCFSIPAAENSNENLIVEVYHWDSNISKVQKTIKLCKKYAYSCVRPKTSYQKLIGRTSIGIEGITSSGLVSWYTLSKNKRTDPQGTVKLKFHFSSGQNKEKAKRDHEMLTKMFLEYELNSSSVARYWWSGKFTSPGEAILKQHAICADLSDCEKALIYWNAYSAVHTSYPIAFSLFEGLMNKIYAYISSNAVDSDDLRKFWIGAKKILPSCFAVIIKLRKRIAGDNDIVKTVTSVLHMLTKLESIRNTCDIDLFNPGDYEYFKHKIEQNPQIQISEVTLLAVRTGARIWFDQSVKDVMKPNSSNEEKLINSIKLIQLLLSDIKRASTYYKATFQSIAKIDYTREICKQHETSVVTHIRPIVEAICKTFKKLTIRMDQHNRFGEMDALDMSTTVFHLYIVIRLFLEETDKELKSAHNADIVNFHRWFTGGITHWCDIFALKALSTVSHAIDHDQLEPEKDVEPKQSSSAAIFLTIVREMEKFWEELAWPDPVELNRFLKRSIGDICSCCIYYVDRISTKLHHPEANRKHADLPATLELVKKCALVNSNLSILIDVLKALPDVLGYYQVDINANEASEQMLPIMGLNSWKTKTLKLLTDHCMVAIKISMREALHKLDPIKRDVENFAEQSAAVIRDDLNGDDLKLVENMLWNRLTAEFGETMKSLIGVKTPIEKFSNLKDFYAMIAQAYLPETQELQQDRELAEKLYSLEKQLSLYSSSTRDLIHQYYLACLDAQLRLDEPDRGVLTVRCCLRNDSLEIQIISADGIKLPLDYKGNCDSYVKINLAPGYRYSDVQMPKTRTKSKNHSPTYNEKFTMKLSQEQREVPDALIVFNLKVSEMLGLSQRYVGECFVRMDSIPILESERDIKSIEVQQLFLTLPENIESDCISVLEYRQSDKEAVQFFKKLKQKLGKAAYTGSVISIY</sequence>
<accession>A0A6I8T9Y7</accession>